<dbReference type="InterPro" id="IPR021314">
    <property type="entry name" value="DUF2911"/>
</dbReference>
<dbReference type="Gene3D" id="1.25.40.1040">
    <property type="match status" value="1"/>
</dbReference>
<proteinExistence type="predicted"/>
<accession>A0AA94JNQ9</accession>
<evidence type="ECO:0000313" key="2">
    <source>
        <dbReference type="EMBL" id="RVU87761.1"/>
    </source>
</evidence>
<name>A0AA94JNQ9_9FLAO</name>
<feature type="signal peptide" evidence="1">
    <location>
        <begin position="1"/>
        <end position="19"/>
    </location>
</feature>
<dbReference type="InterPro" id="IPR011990">
    <property type="entry name" value="TPR-like_helical_dom_sf"/>
</dbReference>
<dbReference type="Pfam" id="PF11138">
    <property type="entry name" value="DUF2911"/>
    <property type="match status" value="1"/>
</dbReference>
<gene>
    <name evidence="2" type="ORF">EJB19_05915</name>
</gene>
<dbReference type="EMBL" id="RWGX01000004">
    <property type="protein sequence ID" value="RVU87761.1"/>
    <property type="molecule type" value="Genomic_DNA"/>
</dbReference>
<sequence>MMRFIIKATIFLGSLFAQAQIKVPQASPKALFTQTVGLTEVEIEYSRPSVKGRIIYGDLVPFGKIWRAGANANTTINFSDDVIINGGTLKKGKYALYVMPKAEEWEIYFYNDTQNWGTPEKWDETKIALKASSKTEILHKSVETFTIGISNIDFSGANLEFLWEKTSVSLHFEVPTNKIAIASIEKTLNGPTSGDYFAASQYYYNTNTDFNKALLYINKAYEMNEKKPFWYMRLKSQIQAKLGDYKGAVETAKNSLEGAKLANNLDYIKMNEESIKEWTKR</sequence>
<comment type="caution">
    <text evidence="2">The sequence shown here is derived from an EMBL/GenBank/DDBJ whole genome shotgun (WGS) entry which is preliminary data.</text>
</comment>
<protein>
    <submittedName>
        <fullName evidence="2">DUF2911 domain-containing protein</fullName>
    </submittedName>
</protein>
<dbReference type="SUPFAM" id="SSF48452">
    <property type="entry name" value="TPR-like"/>
    <property type="match status" value="1"/>
</dbReference>
<organism evidence="2">
    <name type="scientific">Flavobacterium columnare</name>
    <dbReference type="NCBI Taxonomy" id="996"/>
    <lineage>
        <taxon>Bacteria</taxon>
        <taxon>Pseudomonadati</taxon>
        <taxon>Bacteroidota</taxon>
        <taxon>Flavobacteriia</taxon>
        <taxon>Flavobacteriales</taxon>
        <taxon>Flavobacteriaceae</taxon>
        <taxon>Flavobacterium</taxon>
    </lineage>
</organism>
<reference evidence="2" key="1">
    <citation type="submission" date="2018-12" db="EMBL/GenBank/DDBJ databases">
        <title>Draft genome sequence of Flaovobacterium columnare BGFS27 isolated from channel catfish in Alabama.</title>
        <authorList>
            <person name="Cai W."/>
            <person name="Arias C."/>
        </authorList>
    </citation>
    <scope>NUCLEOTIDE SEQUENCE [LARGE SCALE GENOMIC DNA]</scope>
    <source>
        <strain evidence="2">BGFS27</strain>
    </source>
</reference>
<evidence type="ECO:0000256" key="1">
    <source>
        <dbReference type="SAM" id="SignalP"/>
    </source>
</evidence>
<dbReference type="GeneID" id="56895107"/>
<dbReference type="RefSeq" id="WP_088420284.1">
    <property type="nucleotide sequence ID" value="NZ_MTDB01000100.1"/>
</dbReference>
<keyword evidence="1" id="KW-0732">Signal</keyword>
<feature type="chain" id="PRO_5043279341" evidence="1">
    <location>
        <begin position="20"/>
        <end position="281"/>
    </location>
</feature>
<dbReference type="AlphaFoldDB" id="A0AA94JNQ9"/>